<sequence>MSTEAPHSEIPHILNDFRNYFFSMSRLSSFPWAFVEKDLADNKSTDVISQILNQVKHSVNCFHPLCTDVPPSVRYRRLFISELIKRLEASDCDPLDELYDALAEVIGAEETTNCYKSYFLQAGRCDGAGERGLISGGTTGLVTWEAALYLAECVLELGSGVGLTGITVCSCCSPSEFVFSDYVVYDPVVVETLVRLFSRIVTSSGPDVFICSTVRNPETYRGFTEQLEKAGILHKVLPEPVTRIFPYNRESNIEIIKLYKKL</sequence>
<evidence type="ECO:0000256" key="4">
    <source>
        <dbReference type="ARBA" id="ARBA00022691"/>
    </source>
</evidence>
<gene>
    <name evidence="6" type="ORF">WMY93_002048</name>
</gene>
<dbReference type="InterPro" id="IPR019410">
    <property type="entry name" value="Methyltransf_16"/>
</dbReference>
<dbReference type="AlphaFoldDB" id="A0AAW0Q2H8"/>
<dbReference type="GO" id="GO:0032991">
    <property type="term" value="C:protein-containing complex"/>
    <property type="evidence" value="ECO:0007669"/>
    <property type="project" value="TreeGrafter"/>
</dbReference>
<name>A0AAW0Q2H8_9GOBI</name>
<evidence type="ECO:0000313" key="7">
    <source>
        <dbReference type="Proteomes" id="UP001460270"/>
    </source>
</evidence>
<evidence type="ECO:0000256" key="2">
    <source>
        <dbReference type="ARBA" id="ARBA00022603"/>
    </source>
</evidence>
<keyword evidence="2" id="KW-0489">Methyltransferase</keyword>
<dbReference type="GO" id="GO:0032259">
    <property type="term" value="P:methylation"/>
    <property type="evidence" value="ECO:0007669"/>
    <property type="project" value="UniProtKB-KW"/>
</dbReference>
<dbReference type="Proteomes" id="UP001460270">
    <property type="component" value="Unassembled WGS sequence"/>
</dbReference>
<dbReference type="PANTHER" id="PTHR14614">
    <property type="entry name" value="HEPATOCELLULAR CARCINOMA-ASSOCIATED ANTIGEN"/>
    <property type="match status" value="1"/>
</dbReference>
<reference evidence="7" key="1">
    <citation type="submission" date="2024-04" db="EMBL/GenBank/DDBJ databases">
        <title>Salinicola lusitanus LLJ914,a marine bacterium isolated from the Okinawa Trough.</title>
        <authorList>
            <person name="Li J."/>
        </authorList>
    </citation>
    <scope>NUCLEOTIDE SEQUENCE [LARGE SCALE GENOMIC DNA]</scope>
</reference>
<evidence type="ECO:0000313" key="6">
    <source>
        <dbReference type="EMBL" id="KAK7938722.1"/>
    </source>
</evidence>
<organism evidence="6 7">
    <name type="scientific">Mugilogobius chulae</name>
    <name type="common">yellowstripe goby</name>
    <dbReference type="NCBI Taxonomy" id="88201"/>
    <lineage>
        <taxon>Eukaryota</taxon>
        <taxon>Metazoa</taxon>
        <taxon>Chordata</taxon>
        <taxon>Craniata</taxon>
        <taxon>Vertebrata</taxon>
        <taxon>Euteleostomi</taxon>
        <taxon>Actinopterygii</taxon>
        <taxon>Neopterygii</taxon>
        <taxon>Teleostei</taxon>
        <taxon>Neoteleostei</taxon>
        <taxon>Acanthomorphata</taxon>
        <taxon>Gobiaria</taxon>
        <taxon>Gobiiformes</taxon>
        <taxon>Gobioidei</taxon>
        <taxon>Gobiidae</taxon>
        <taxon>Gobionellinae</taxon>
        <taxon>Mugilogobius</taxon>
    </lineage>
</organism>
<proteinExistence type="inferred from homology"/>
<comment type="similarity">
    <text evidence="1">Belongs to the class I-like SAM-binding methyltransferase superfamily. EEF2KMT family.</text>
</comment>
<evidence type="ECO:0000256" key="3">
    <source>
        <dbReference type="ARBA" id="ARBA00022679"/>
    </source>
</evidence>
<keyword evidence="7" id="KW-1185">Reference proteome</keyword>
<keyword evidence="4" id="KW-0949">S-adenosyl-L-methionine</keyword>
<dbReference type="EMBL" id="JBBPFD010000002">
    <property type="protein sequence ID" value="KAK7938722.1"/>
    <property type="molecule type" value="Genomic_DNA"/>
</dbReference>
<comment type="caution">
    <text evidence="6">The sequence shown here is derived from an EMBL/GenBank/DDBJ whole genome shotgun (WGS) entry which is preliminary data.</text>
</comment>
<accession>A0AAW0Q2H8</accession>
<protein>
    <recommendedName>
        <fullName evidence="5">FAM86 N-terminal domain-containing protein</fullName>
    </recommendedName>
</protein>
<evidence type="ECO:0000256" key="1">
    <source>
        <dbReference type="ARBA" id="ARBA00005511"/>
    </source>
</evidence>
<dbReference type="InterPro" id="IPR029063">
    <property type="entry name" value="SAM-dependent_MTases_sf"/>
</dbReference>
<dbReference type="InterPro" id="IPR029426">
    <property type="entry name" value="FAM86_N"/>
</dbReference>
<dbReference type="PANTHER" id="PTHR14614:SF130">
    <property type="entry name" value="PROTEIN-LYSINE N-METHYLTRANSFERASE EEF2KMT"/>
    <property type="match status" value="1"/>
</dbReference>
<dbReference type="GO" id="GO:0008168">
    <property type="term" value="F:methyltransferase activity"/>
    <property type="evidence" value="ECO:0007669"/>
    <property type="project" value="UniProtKB-KW"/>
</dbReference>
<dbReference type="Gene3D" id="3.40.50.150">
    <property type="entry name" value="Vaccinia Virus protein VP39"/>
    <property type="match status" value="1"/>
</dbReference>
<dbReference type="Pfam" id="PF14904">
    <property type="entry name" value="FAM86"/>
    <property type="match status" value="1"/>
</dbReference>
<keyword evidence="3" id="KW-0808">Transferase</keyword>
<feature type="domain" description="FAM86 N-terminal" evidence="5">
    <location>
        <begin position="12"/>
        <end position="105"/>
    </location>
</feature>
<evidence type="ECO:0000259" key="5">
    <source>
        <dbReference type="Pfam" id="PF14904"/>
    </source>
</evidence>